<keyword evidence="5 6" id="KW-0472">Membrane</keyword>
<keyword evidence="8" id="KW-1185">Reference proteome</keyword>
<keyword evidence="4 6" id="KW-1133">Transmembrane helix</keyword>
<dbReference type="OrthoDB" id="3209118at2"/>
<feature type="transmembrane region" description="Helical" evidence="6">
    <location>
        <begin position="148"/>
        <end position="169"/>
    </location>
</feature>
<accession>A0A641AN85</accession>
<feature type="transmembrane region" description="Helical" evidence="6">
    <location>
        <begin position="261"/>
        <end position="281"/>
    </location>
</feature>
<dbReference type="PANTHER" id="PTHR30213:SF0">
    <property type="entry name" value="UPF0761 MEMBRANE PROTEIN YIHY"/>
    <property type="match status" value="1"/>
</dbReference>
<comment type="subcellular location">
    <subcellularLocation>
        <location evidence="1">Cell membrane</location>
        <topology evidence="1">Multi-pass membrane protein</topology>
    </subcellularLocation>
</comment>
<protein>
    <submittedName>
        <fullName evidence="7">YihY/virulence factor BrkB family protein</fullName>
    </submittedName>
</protein>
<feature type="transmembrane region" description="Helical" evidence="6">
    <location>
        <begin position="38"/>
        <end position="61"/>
    </location>
</feature>
<evidence type="ECO:0000256" key="5">
    <source>
        <dbReference type="ARBA" id="ARBA00023136"/>
    </source>
</evidence>
<dbReference type="RefSeq" id="WP_129183824.1">
    <property type="nucleotide sequence ID" value="NZ_JAGIOG010000001.1"/>
</dbReference>
<dbReference type="Proteomes" id="UP001515100">
    <property type="component" value="Unassembled WGS sequence"/>
</dbReference>
<evidence type="ECO:0000256" key="2">
    <source>
        <dbReference type="ARBA" id="ARBA00022475"/>
    </source>
</evidence>
<evidence type="ECO:0000256" key="1">
    <source>
        <dbReference type="ARBA" id="ARBA00004651"/>
    </source>
</evidence>
<evidence type="ECO:0000256" key="3">
    <source>
        <dbReference type="ARBA" id="ARBA00022692"/>
    </source>
</evidence>
<dbReference type="GO" id="GO:0005886">
    <property type="term" value="C:plasma membrane"/>
    <property type="evidence" value="ECO:0007669"/>
    <property type="project" value="UniProtKB-SubCell"/>
</dbReference>
<organism evidence="7 8">
    <name type="scientific">Aeromicrobium fastidiosum</name>
    <dbReference type="NCBI Taxonomy" id="52699"/>
    <lineage>
        <taxon>Bacteria</taxon>
        <taxon>Bacillati</taxon>
        <taxon>Actinomycetota</taxon>
        <taxon>Actinomycetes</taxon>
        <taxon>Propionibacteriales</taxon>
        <taxon>Nocardioidaceae</taxon>
        <taxon>Aeromicrobium</taxon>
    </lineage>
</organism>
<keyword evidence="2" id="KW-1003">Cell membrane</keyword>
<dbReference type="InterPro" id="IPR017039">
    <property type="entry name" value="Virul_fac_BrkB"/>
</dbReference>
<gene>
    <name evidence="7" type="ORF">ESP62_011715</name>
</gene>
<dbReference type="PIRSF" id="PIRSF035875">
    <property type="entry name" value="RNase_BN"/>
    <property type="match status" value="1"/>
</dbReference>
<keyword evidence="3 6" id="KW-0812">Transmembrane</keyword>
<evidence type="ECO:0000256" key="4">
    <source>
        <dbReference type="ARBA" id="ARBA00022989"/>
    </source>
</evidence>
<dbReference type="AlphaFoldDB" id="A0A641AN85"/>
<reference evidence="7" key="1">
    <citation type="submission" date="2019-09" db="EMBL/GenBank/DDBJ databases">
        <authorList>
            <person name="Li J."/>
        </authorList>
    </citation>
    <scope>NUCLEOTIDE SEQUENCE [LARGE SCALE GENOMIC DNA]</scope>
    <source>
        <strain evidence="7">NRBC 14897</strain>
    </source>
</reference>
<evidence type="ECO:0000313" key="8">
    <source>
        <dbReference type="Proteomes" id="UP001515100"/>
    </source>
</evidence>
<dbReference type="Pfam" id="PF03631">
    <property type="entry name" value="Virul_fac_BrkB"/>
    <property type="match status" value="1"/>
</dbReference>
<name>A0A641AN85_9ACTN</name>
<feature type="transmembrane region" description="Helical" evidence="6">
    <location>
        <begin position="189"/>
        <end position="208"/>
    </location>
</feature>
<comment type="caution">
    <text evidence="7">The sequence shown here is derived from an EMBL/GenBank/DDBJ whole genome shotgun (WGS) entry which is preliminary data.</text>
</comment>
<proteinExistence type="predicted"/>
<evidence type="ECO:0000313" key="7">
    <source>
        <dbReference type="EMBL" id="KAA1376109.1"/>
    </source>
</evidence>
<evidence type="ECO:0000256" key="6">
    <source>
        <dbReference type="SAM" id="Phobius"/>
    </source>
</evidence>
<feature type="transmembrane region" description="Helical" evidence="6">
    <location>
        <begin position="220"/>
        <end position="241"/>
    </location>
</feature>
<feature type="transmembrane region" description="Helical" evidence="6">
    <location>
        <begin position="108"/>
        <end position="128"/>
    </location>
</feature>
<dbReference type="EMBL" id="SDPP02000003">
    <property type="protein sequence ID" value="KAA1376109.1"/>
    <property type="molecule type" value="Genomic_DNA"/>
</dbReference>
<sequence>MVAQPVGRPAVPEAMSRLVARTVASCFRYRVTGLAAEAAFFAILSLPPLVFGLAGTIGFIAERYDVAQVDVLKDRIIELASQALTDSTVDKVIAPTLDEVLGSGRIDVISIGFVLALWSGSRALNVFLDTISIIYGMGGHRGIVKTRALSFTLYIVALMVGIVLVPLVLTGPELAADILSDRWSFLRMFYWPAVLVLSIGFLTTLYHLAVPARKPWRAGLPGAAFTLLLWIVGSYFVRWALGFSTGGMSIYGPLAAPIAVLLWLYVLSISVLIGAAINAAVEQCIEDARWGHDAPTAPLSD</sequence>
<dbReference type="PANTHER" id="PTHR30213">
    <property type="entry name" value="INNER MEMBRANE PROTEIN YHJD"/>
    <property type="match status" value="1"/>
</dbReference>